<comment type="caution">
    <text evidence="2">The sequence shown here is derived from an EMBL/GenBank/DDBJ whole genome shotgun (WGS) entry which is preliminary data.</text>
</comment>
<feature type="compositionally biased region" description="Basic and acidic residues" evidence="1">
    <location>
        <begin position="214"/>
        <end position="223"/>
    </location>
</feature>
<feature type="region of interest" description="Disordered" evidence="1">
    <location>
        <begin position="133"/>
        <end position="168"/>
    </location>
</feature>
<feature type="region of interest" description="Disordered" evidence="1">
    <location>
        <begin position="59"/>
        <end position="115"/>
    </location>
</feature>
<organism evidence="2 3">
    <name type="scientific">Drosophila rubida</name>
    <dbReference type="NCBI Taxonomy" id="30044"/>
    <lineage>
        <taxon>Eukaryota</taxon>
        <taxon>Metazoa</taxon>
        <taxon>Ecdysozoa</taxon>
        <taxon>Arthropoda</taxon>
        <taxon>Hexapoda</taxon>
        <taxon>Insecta</taxon>
        <taxon>Pterygota</taxon>
        <taxon>Neoptera</taxon>
        <taxon>Endopterygota</taxon>
        <taxon>Diptera</taxon>
        <taxon>Brachycera</taxon>
        <taxon>Muscomorpha</taxon>
        <taxon>Ephydroidea</taxon>
        <taxon>Drosophilidae</taxon>
        <taxon>Drosophila</taxon>
    </lineage>
</organism>
<dbReference type="EMBL" id="JAJJHW010000095">
    <property type="protein sequence ID" value="KAH8387221.1"/>
    <property type="molecule type" value="Genomic_DNA"/>
</dbReference>
<evidence type="ECO:0000256" key="1">
    <source>
        <dbReference type="SAM" id="MobiDB-lite"/>
    </source>
</evidence>
<keyword evidence="3" id="KW-1185">Reference proteome</keyword>
<dbReference type="AlphaFoldDB" id="A0AAD4PQ19"/>
<feature type="compositionally biased region" description="Acidic residues" evidence="1">
    <location>
        <begin position="62"/>
        <end position="103"/>
    </location>
</feature>
<protein>
    <submittedName>
        <fullName evidence="2">Uncharacterized protein</fullName>
    </submittedName>
</protein>
<feature type="region of interest" description="Disordered" evidence="1">
    <location>
        <begin position="204"/>
        <end position="245"/>
    </location>
</feature>
<feature type="compositionally biased region" description="Basic and acidic residues" evidence="1">
    <location>
        <begin position="104"/>
        <end position="115"/>
    </location>
</feature>
<reference evidence="2" key="1">
    <citation type="journal article" date="2021" name="Mol. Ecol. Resour.">
        <title>Phylogenomic analyses of the genus Drosophila reveals genomic signals of climate adaptation.</title>
        <authorList>
            <person name="Li F."/>
            <person name="Rane R.V."/>
            <person name="Luria V."/>
            <person name="Xiong Z."/>
            <person name="Chen J."/>
            <person name="Li Z."/>
            <person name="Catullo R.A."/>
            <person name="Griffin P.C."/>
            <person name="Schiffer M."/>
            <person name="Pearce S."/>
            <person name="Lee S.F."/>
            <person name="McElroy K."/>
            <person name="Stocker A."/>
            <person name="Shirriffs J."/>
            <person name="Cockerell F."/>
            <person name="Coppin C."/>
            <person name="Sgro C.M."/>
            <person name="Karger A."/>
            <person name="Cain J.W."/>
            <person name="Weber J.A."/>
            <person name="Santpere G."/>
            <person name="Kirschner M.W."/>
            <person name="Hoffmann A.A."/>
            <person name="Oakeshott J.G."/>
            <person name="Zhang G."/>
        </authorList>
    </citation>
    <scope>NUCLEOTIDE SEQUENCE</scope>
    <source>
        <strain evidence="2">BGI-SZ-2011g</strain>
    </source>
</reference>
<proteinExistence type="predicted"/>
<accession>A0AAD4PQ19</accession>
<feature type="compositionally biased region" description="Basic and acidic residues" evidence="1">
    <location>
        <begin position="159"/>
        <end position="168"/>
    </location>
</feature>
<gene>
    <name evidence="2" type="ORF">KR093_005632</name>
</gene>
<feature type="non-terminal residue" evidence="2">
    <location>
        <position position="310"/>
    </location>
</feature>
<feature type="compositionally biased region" description="Polar residues" evidence="1">
    <location>
        <begin position="301"/>
        <end position="310"/>
    </location>
</feature>
<feature type="region of interest" description="Disordered" evidence="1">
    <location>
        <begin position="276"/>
        <end position="310"/>
    </location>
</feature>
<feature type="compositionally biased region" description="Polar residues" evidence="1">
    <location>
        <begin position="145"/>
        <end position="157"/>
    </location>
</feature>
<dbReference type="Proteomes" id="UP001200034">
    <property type="component" value="Unassembled WGS sequence"/>
</dbReference>
<name>A0AAD4PQ19_9MUSC</name>
<evidence type="ECO:0000313" key="3">
    <source>
        <dbReference type="Proteomes" id="UP001200034"/>
    </source>
</evidence>
<evidence type="ECO:0000313" key="2">
    <source>
        <dbReference type="EMBL" id="KAH8387221.1"/>
    </source>
</evidence>
<sequence>MLLLLLLVAGAVVGYDGSVNYWQAFAPGKLLQRLDALTLDDAALTKQPPSSLVPVAQPKLDDDVEETTDIDGDAEDIEADTDAEVDAIEHDDDADEDDAEVDSTEAHSGEDYERNYEQFVRQYFDRALEQDDNVEEQDAPLEGSIETQAEASNVQRQQKPKEQRSDKCRRVRRHDQLCTICREPRNNEVSETCSYSHEAQPEQYAYGSGSQYKRYRDNKDPVQKRHTTIVQPANSSSGGGSNNSSLCVRRVHGKSICYECKDSAGKRMNRCYDAAISKKSSSSKPRGRQSEQEQRIYKRTISYSYAQGGD</sequence>